<accession>A0AAE3F2A1</accession>
<protein>
    <submittedName>
        <fullName evidence="2">Uncharacterized protein</fullName>
    </submittedName>
</protein>
<keyword evidence="1" id="KW-0472">Membrane</keyword>
<name>A0AAE3F2A1_9FIRM</name>
<reference evidence="2" key="1">
    <citation type="submission" date="2022-01" db="EMBL/GenBank/DDBJ databases">
        <title>Collection of gut derived symbiotic bacterial strains cultured from healthy donors.</title>
        <authorList>
            <person name="Lin H."/>
            <person name="Kohout C."/>
            <person name="Waligurski E."/>
            <person name="Pamer E.G."/>
        </authorList>
    </citation>
    <scope>NUCLEOTIDE SEQUENCE</scope>
    <source>
        <strain evidence="2">DFI.5.49</strain>
    </source>
</reference>
<proteinExistence type="predicted"/>
<keyword evidence="1" id="KW-0812">Transmembrane</keyword>
<organism evidence="2 3">
    <name type="scientific">Fusicatenibacter saccharivorans</name>
    <dbReference type="NCBI Taxonomy" id="1150298"/>
    <lineage>
        <taxon>Bacteria</taxon>
        <taxon>Bacillati</taxon>
        <taxon>Bacillota</taxon>
        <taxon>Clostridia</taxon>
        <taxon>Lachnospirales</taxon>
        <taxon>Lachnospiraceae</taxon>
        <taxon>Fusicatenibacter</taxon>
    </lineage>
</organism>
<feature type="transmembrane region" description="Helical" evidence="1">
    <location>
        <begin position="12"/>
        <end position="30"/>
    </location>
</feature>
<evidence type="ECO:0000256" key="1">
    <source>
        <dbReference type="SAM" id="Phobius"/>
    </source>
</evidence>
<evidence type="ECO:0000313" key="3">
    <source>
        <dbReference type="Proteomes" id="UP001199915"/>
    </source>
</evidence>
<keyword evidence="1" id="KW-1133">Transmembrane helix</keyword>
<evidence type="ECO:0000313" key="2">
    <source>
        <dbReference type="EMBL" id="MCG4765271.1"/>
    </source>
</evidence>
<sequence length="60" mass="7015">MNHENHPGHPYLYSFLLVFGLTLICALPAGSSYRSEREKQEAAEQRRIQELHNEFLTQKD</sequence>
<comment type="caution">
    <text evidence="2">The sequence shown here is derived from an EMBL/GenBank/DDBJ whole genome shotgun (WGS) entry which is preliminary data.</text>
</comment>
<gene>
    <name evidence="2" type="ORF">L0N21_07070</name>
</gene>
<dbReference type="EMBL" id="JAKNFS010000008">
    <property type="protein sequence ID" value="MCG4765271.1"/>
    <property type="molecule type" value="Genomic_DNA"/>
</dbReference>
<dbReference type="RefSeq" id="WP_055267083.1">
    <property type="nucleotide sequence ID" value="NZ_CZAL01000011.1"/>
</dbReference>
<dbReference type="Proteomes" id="UP001199915">
    <property type="component" value="Unassembled WGS sequence"/>
</dbReference>
<dbReference type="AlphaFoldDB" id="A0AAE3F2A1"/>